<keyword evidence="1" id="KW-0812">Transmembrane</keyword>
<accession>A0AA96X1M2</accession>
<keyword evidence="1" id="KW-0472">Membrane</keyword>
<proteinExistence type="predicted"/>
<protein>
    <submittedName>
        <fullName evidence="2">Uncharacterized protein</fullName>
    </submittedName>
</protein>
<feature type="transmembrane region" description="Helical" evidence="1">
    <location>
        <begin position="32"/>
        <end position="50"/>
    </location>
</feature>
<feature type="transmembrane region" description="Helical" evidence="1">
    <location>
        <begin position="89"/>
        <end position="107"/>
    </location>
</feature>
<keyword evidence="1" id="KW-1133">Transmembrane helix</keyword>
<reference evidence="2" key="1">
    <citation type="journal article" date="2023" name="Plants (Basel)">
        <title>Genomic Analysis of Leptolyngbya boryana CZ1 Reveals Efficient Carbon Fixation Modules.</title>
        <authorList>
            <person name="Bai X."/>
            <person name="Wang H."/>
            <person name="Cheng W."/>
            <person name="Wang J."/>
            <person name="Ma M."/>
            <person name="Hu H."/>
            <person name="Song Z."/>
            <person name="Ma H."/>
            <person name="Fan Y."/>
            <person name="Du C."/>
            <person name="Xu J."/>
        </authorList>
    </citation>
    <scope>NUCLEOTIDE SEQUENCE</scope>
    <source>
        <strain evidence="2">CZ1</strain>
    </source>
</reference>
<feature type="transmembrane region" description="Helical" evidence="1">
    <location>
        <begin position="56"/>
        <end position="77"/>
    </location>
</feature>
<dbReference type="AlphaFoldDB" id="A0AA96X1M2"/>
<dbReference type="EMBL" id="CP130144">
    <property type="protein sequence ID" value="WNZ48184.1"/>
    <property type="molecule type" value="Genomic_DNA"/>
</dbReference>
<evidence type="ECO:0000313" key="2">
    <source>
        <dbReference type="EMBL" id="WNZ48184.1"/>
    </source>
</evidence>
<organism evidence="2">
    <name type="scientific">Leptolyngbya boryana CZ1</name>
    <dbReference type="NCBI Taxonomy" id="3060204"/>
    <lineage>
        <taxon>Bacteria</taxon>
        <taxon>Bacillati</taxon>
        <taxon>Cyanobacteriota</taxon>
        <taxon>Cyanophyceae</taxon>
        <taxon>Leptolyngbyales</taxon>
        <taxon>Leptolyngbyaceae</taxon>
        <taxon>Leptolyngbya group</taxon>
        <taxon>Leptolyngbya</taxon>
    </lineage>
</organism>
<reference evidence="2" key="2">
    <citation type="submission" date="2023-07" db="EMBL/GenBank/DDBJ databases">
        <authorList>
            <person name="Bai X.-H."/>
            <person name="Wang H.-H."/>
            <person name="Wang J."/>
            <person name="Ma M.-Y."/>
            <person name="Hu H.-H."/>
            <person name="Song Z.-L."/>
            <person name="Ma H.-G."/>
            <person name="Fan Y."/>
            <person name="Du C.-Y."/>
            <person name="Xu J.-C."/>
        </authorList>
    </citation>
    <scope>NUCLEOTIDE SEQUENCE</scope>
    <source>
        <strain evidence="2">CZ1</strain>
    </source>
</reference>
<sequence length="108" mass="12264">MTNSLTRGRQMRQWRSFWHTIEFMSQDNPPQLVETLMLALSMLLFSVWIFNSELAYLLLGLVFTVGACASILVREALIPAVRPRPTQVMATLLLGVSLYGFADLLFAR</sequence>
<name>A0AA96X1M2_LEPBY</name>
<gene>
    <name evidence="2" type="ORF">Q2T42_10110</name>
</gene>
<evidence type="ECO:0000256" key="1">
    <source>
        <dbReference type="SAM" id="Phobius"/>
    </source>
</evidence>
<dbReference type="RefSeq" id="WP_197693235.1">
    <property type="nucleotide sequence ID" value="NZ_CP130144.1"/>
</dbReference>